<dbReference type="OrthoDB" id="187417at2"/>
<dbReference type="GO" id="GO:0051607">
    <property type="term" value="P:defense response to virus"/>
    <property type="evidence" value="ECO:0007669"/>
    <property type="project" value="UniProtKB-KW"/>
</dbReference>
<evidence type="ECO:0000313" key="5">
    <source>
        <dbReference type="Proteomes" id="UP000297713"/>
    </source>
</evidence>
<dbReference type="InterPro" id="IPR010172">
    <property type="entry name" value="CRISPR-assoc_prot_TM1791"/>
</dbReference>
<dbReference type="Proteomes" id="UP000297713">
    <property type="component" value="Unassembled WGS sequence"/>
</dbReference>
<reference evidence="4 5" key="1">
    <citation type="submission" date="2016-05" db="EMBL/GenBank/DDBJ databases">
        <title>Diversity and Homogeneity among Thermoacidophilic Verrucomicrobia Methanotrophs Linked with Geographical Origin.</title>
        <authorList>
            <person name="Erikstad H.-A."/>
            <person name="Smestad N.B."/>
            <person name="Ceballos R.M."/>
            <person name="Birkeland N.-K."/>
        </authorList>
    </citation>
    <scope>NUCLEOTIDE SEQUENCE [LARGE SCALE GENOMIC DNA]</scope>
    <source>
        <strain evidence="4 5">Phi</strain>
    </source>
</reference>
<feature type="domain" description="CRISPR type III-associated protein" evidence="3">
    <location>
        <begin position="101"/>
        <end position="320"/>
    </location>
</feature>
<protein>
    <submittedName>
        <fullName evidence="4">Type III-B CRISPR module RAMP protein Cmr6</fullName>
    </submittedName>
</protein>
<gene>
    <name evidence="4" type="ORF">A7Q10_02575</name>
</gene>
<evidence type="ECO:0000313" key="4">
    <source>
        <dbReference type="EMBL" id="TFE65870.1"/>
    </source>
</evidence>
<evidence type="ECO:0000256" key="1">
    <source>
        <dbReference type="ARBA" id="ARBA00023118"/>
    </source>
</evidence>
<keyword evidence="5" id="KW-1185">Reference proteome</keyword>
<feature type="region of interest" description="Disordered" evidence="2">
    <location>
        <begin position="342"/>
        <end position="373"/>
    </location>
</feature>
<dbReference type="Pfam" id="PF03787">
    <property type="entry name" value="RAMPs"/>
    <property type="match status" value="1"/>
</dbReference>
<comment type="caution">
    <text evidence="4">The sequence shown here is derived from an EMBL/GenBank/DDBJ whole genome shotgun (WGS) entry which is preliminary data.</text>
</comment>
<dbReference type="NCBIfam" id="TIGR01898">
    <property type="entry name" value="cas_TM1791_cmr6"/>
    <property type="match status" value="1"/>
</dbReference>
<dbReference type="PANTHER" id="PTHR39965:SF1">
    <property type="entry name" value="CRISPR SYSTEM CMR SUBUNIT CMR6"/>
    <property type="match status" value="1"/>
</dbReference>
<name>A0A4Y8P7A8_9BACT</name>
<evidence type="ECO:0000259" key="3">
    <source>
        <dbReference type="Pfam" id="PF03787"/>
    </source>
</evidence>
<organism evidence="4 5">
    <name type="scientific">Methylacidiphilum caldifontis</name>
    <dbReference type="NCBI Taxonomy" id="2795386"/>
    <lineage>
        <taxon>Bacteria</taxon>
        <taxon>Pseudomonadati</taxon>
        <taxon>Verrucomicrobiota</taxon>
        <taxon>Methylacidiphilae</taxon>
        <taxon>Methylacidiphilales</taxon>
        <taxon>Methylacidiphilaceae</taxon>
        <taxon>Methylacidiphilum (ex Ratnadevi et al. 2023)</taxon>
    </lineage>
</organism>
<sequence length="464" mass="54323">MNQYPEYSVISELKEILKNSNTIQSRSLYFEKYVDPRIKDDKRRDFYKKVIGLKPQQKKITNWFSFIESIPNKLVFYFQLQSRLMVNMAGGVFENAGLCLDRFGVPYIPGSAVKGCVRRSAIQSLLETAGTKEKVQLLVDICLTFGWTEVDWKKGSSDFYYGCNNDENIINCAANELIKSFNIEKEESHSMEADKKISKYMPNFAGLFSFLDAYPIPSKYYPNINLQNDLELEVMSPHHKEYYEGKRQQALDIENPVPIFFPAVSAGHIFCFCILGSKRIGFFEREGKEESLKTKVKQWLQEGLQELGIGAKTAAGYGWFIDVTKQVEEKIIKVEEQERKEKEEKEKRLRQEEEREKEEEKRRAEKEAFEKETKGMSELDKNVYELSKRSDQQFKDKLRNDFLNATDTEKEAFYQLLKDKKKKVWLEIKDLPQKGNKKEKKTWGQIVNEINKMAKQKKEKMPND</sequence>
<dbReference type="PANTHER" id="PTHR39965">
    <property type="entry name" value="CRISPR SYSTEM CMR SUBUNIT CMR6"/>
    <property type="match status" value="1"/>
</dbReference>
<evidence type="ECO:0000256" key="2">
    <source>
        <dbReference type="SAM" id="MobiDB-lite"/>
    </source>
</evidence>
<keyword evidence="1" id="KW-0051">Antiviral defense</keyword>
<dbReference type="EMBL" id="LXQC01000198">
    <property type="protein sequence ID" value="TFE65870.1"/>
    <property type="molecule type" value="Genomic_DNA"/>
</dbReference>
<dbReference type="InterPro" id="IPR005537">
    <property type="entry name" value="RAMP_III_fam"/>
</dbReference>
<accession>A0A4Y8P7A8</accession>
<dbReference type="RefSeq" id="WP_134440893.1">
    <property type="nucleotide sequence ID" value="NZ_LXQC01000198.1"/>
</dbReference>
<proteinExistence type="predicted"/>
<dbReference type="AlphaFoldDB" id="A0A4Y8P7A8"/>